<keyword evidence="2" id="KW-1003">Cell membrane</keyword>
<keyword evidence="5" id="KW-0472">Membrane</keyword>
<sequence length="364" mass="39789">MLERWQDAVDQCAEQIASQPWSGNLGFIYTTDSHVDALAEIVPRLKDKTGIPHWVGTTGIGILRTGHEDYDQQAMTVMACGFPETSFRVFPAVQDDLDDFDHQHRGWFGDNIQNFAVVHAAPESPDLQQLIPDLSEMLNGGYLVGGLTSSRSRNLQIADTVTSGGVSGVLFSEKVPVCTGLTQGCSPIGPKRTITEVSRNIVLRIDGRPALEIFKEDIGETLAADLARTAGYIFAALPVVGSDTGDYLVRNIVGIDAENGLIAIGDLPQKGTQIMFCRRDGTTARDDLVRMLKQIKDRTSKAKPRGALYFSCLGRGRHTFGTNSEELGFIQEEFGDLPLVGFFANGEISHQRLYGYTGVLTMFL</sequence>
<dbReference type="PANTHER" id="PTHR14939:SF5">
    <property type="entry name" value="F-BOX ONLY PROTEIN 22"/>
    <property type="match status" value="1"/>
</dbReference>
<accession>A0A161JPS3</accession>
<dbReference type="PANTHER" id="PTHR14939">
    <property type="entry name" value="F-BOX ONLY PROTEIN 22"/>
    <property type="match status" value="1"/>
</dbReference>
<dbReference type="Pfam" id="PF08495">
    <property type="entry name" value="FIST"/>
    <property type="match status" value="1"/>
</dbReference>
<dbReference type="SMART" id="SM01204">
    <property type="entry name" value="FIST_C"/>
    <property type="match status" value="1"/>
</dbReference>
<dbReference type="GO" id="GO:0005886">
    <property type="term" value="C:plasma membrane"/>
    <property type="evidence" value="ECO:0007669"/>
    <property type="project" value="UniProtKB-SubCell"/>
</dbReference>
<proteinExistence type="predicted"/>
<protein>
    <recommendedName>
        <fullName evidence="9">Histidine kinase</fullName>
    </recommendedName>
</protein>
<dbReference type="InterPro" id="IPR016741">
    <property type="entry name" value="UCP018953"/>
</dbReference>
<evidence type="ECO:0000259" key="6">
    <source>
        <dbReference type="SMART" id="SM00897"/>
    </source>
</evidence>
<feature type="domain" description="FIST" evidence="6">
    <location>
        <begin position="23"/>
        <end position="209"/>
    </location>
</feature>
<reference evidence="8" key="1">
    <citation type="submission" date="2015-10" db="EMBL/GenBank/DDBJ databases">
        <authorList>
            <person name="Gilbert D.G."/>
        </authorList>
    </citation>
    <scope>NUCLEOTIDE SEQUENCE</scope>
</reference>
<evidence type="ECO:0008006" key="9">
    <source>
        <dbReference type="Google" id="ProtNLM"/>
    </source>
</evidence>
<dbReference type="InterPro" id="IPR019494">
    <property type="entry name" value="FIST_C"/>
</dbReference>
<dbReference type="AlphaFoldDB" id="A0A161JPS3"/>
<dbReference type="EMBL" id="CZRL01000120">
    <property type="protein sequence ID" value="CUS55032.1"/>
    <property type="molecule type" value="Genomic_DNA"/>
</dbReference>
<dbReference type="PIRSF" id="PIRSF018953">
    <property type="entry name" value="UCP018953"/>
    <property type="match status" value="1"/>
</dbReference>
<evidence type="ECO:0000256" key="3">
    <source>
        <dbReference type="ARBA" id="ARBA00022692"/>
    </source>
</evidence>
<gene>
    <name evidence="8" type="ORF">MGWOODY_XGa2100</name>
</gene>
<name>A0A161JPS3_9ZZZZ</name>
<organism evidence="8">
    <name type="scientific">hydrothermal vent metagenome</name>
    <dbReference type="NCBI Taxonomy" id="652676"/>
    <lineage>
        <taxon>unclassified sequences</taxon>
        <taxon>metagenomes</taxon>
        <taxon>ecological metagenomes</taxon>
    </lineage>
</organism>
<comment type="subcellular location">
    <subcellularLocation>
        <location evidence="1">Cell membrane</location>
        <topology evidence="1">Multi-pass membrane protein</topology>
    </subcellularLocation>
</comment>
<evidence type="ECO:0000256" key="4">
    <source>
        <dbReference type="ARBA" id="ARBA00022989"/>
    </source>
</evidence>
<dbReference type="Pfam" id="PF10442">
    <property type="entry name" value="FIST_C"/>
    <property type="match status" value="1"/>
</dbReference>
<dbReference type="SMART" id="SM00897">
    <property type="entry name" value="FIST"/>
    <property type="match status" value="1"/>
</dbReference>
<keyword evidence="3" id="KW-0812">Transmembrane</keyword>
<dbReference type="InterPro" id="IPR013702">
    <property type="entry name" value="FIST_domain_N"/>
</dbReference>
<keyword evidence="4" id="KW-1133">Transmembrane helix</keyword>
<feature type="domain" description="FIST C-domain" evidence="7">
    <location>
        <begin position="210"/>
        <end position="351"/>
    </location>
</feature>
<evidence type="ECO:0000256" key="1">
    <source>
        <dbReference type="ARBA" id="ARBA00004651"/>
    </source>
</evidence>
<evidence type="ECO:0000259" key="7">
    <source>
        <dbReference type="SMART" id="SM01204"/>
    </source>
</evidence>
<evidence type="ECO:0000256" key="2">
    <source>
        <dbReference type="ARBA" id="ARBA00022475"/>
    </source>
</evidence>
<evidence type="ECO:0000256" key="5">
    <source>
        <dbReference type="ARBA" id="ARBA00023136"/>
    </source>
</evidence>
<evidence type="ECO:0000313" key="8">
    <source>
        <dbReference type="EMBL" id="CUS55032.1"/>
    </source>
</evidence>